<reference evidence="1 2" key="1">
    <citation type="submission" date="2020-03" db="EMBL/GenBank/DDBJ databases">
        <title>Bradyrhizobium diversity isolated from nodules of Indigofera sp.</title>
        <authorList>
            <person name="Klepa M."/>
            <person name="Helene L."/>
            <person name="Hungria M."/>
        </authorList>
    </citation>
    <scope>NUCLEOTIDE SEQUENCE [LARGE SCALE GENOMIC DNA]</scope>
    <source>
        <strain evidence="1 2">WSM 1791</strain>
    </source>
</reference>
<accession>A0A7Y4GMJ5</accession>
<keyword evidence="2" id="KW-1185">Reference proteome</keyword>
<name>A0A7Y4GMJ5_9BRAD</name>
<comment type="caution">
    <text evidence="1">The sequence shown here is derived from an EMBL/GenBank/DDBJ whole genome shotgun (WGS) entry which is preliminary data.</text>
</comment>
<proteinExistence type="predicted"/>
<gene>
    <name evidence="1" type="ORF">HCN58_02205</name>
</gene>
<organism evidence="1 2">
    <name type="scientific">Bradyrhizobium australiense</name>
    <dbReference type="NCBI Taxonomy" id="2721161"/>
    <lineage>
        <taxon>Bacteria</taxon>
        <taxon>Pseudomonadati</taxon>
        <taxon>Pseudomonadota</taxon>
        <taxon>Alphaproteobacteria</taxon>
        <taxon>Hyphomicrobiales</taxon>
        <taxon>Nitrobacteraceae</taxon>
        <taxon>Bradyrhizobium</taxon>
    </lineage>
</organism>
<dbReference type="EMBL" id="JAAVLX010000001">
    <property type="protein sequence ID" value="NOJ38436.1"/>
    <property type="molecule type" value="Genomic_DNA"/>
</dbReference>
<evidence type="ECO:0000313" key="2">
    <source>
        <dbReference type="Proteomes" id="UP000544122"/>
    </source>
</evidence>
<sequence>MLVSKLPPKPDFDLLAAAAPASADRRTFVLALMGDLVCSWSNNESLFIDGSGVG</sequence>
<dbReference type="Proteomes" id="UP000544122">
    <property type="component" value="Unassembled WGS sequence"/>
</dbReference>
<dbReference type="AlphaFoldDB" id="A0A7Y4GMJ5"/>
<protein>
    <submittedName>
        <fullName evidence="1">Uncharacterized protein</fullName>
    </submittedName>
</protein>
<evidence type="ECO:0000313" key="1">
    <source>
        <dbReference type="EMBL" id="NOJ38436.1"/>
    </source>
</evidence>
<dbReference type="RefSeq" id="WP_171577356.1">
    <property type="nucleotide sequence ID" value="NZ_JAAVLX010000001.1"/>
</dbReference>